<gene>
    <name evidence="1" type="ORF">UFOVP157_45</name>
</gene>
<accession>A0A6J7W951</accession>
<proteinExistence type="predicted"/>
<evidence type="ECO:0000313" key="1">
    <source>
        <dbReference type="EMBL" id="CAB5178861.1"/>
    </source>
</evidence>
<name>A0A6J7W951_9CAUD</name>
<protein>
    <submittedName>
        <fullName evidence="1">Uncharacterized protein</fullName>
    </submittedName>
</protein>
<organism evidence="1">
    <name type="scientific">uncultured Caudovirales phage</name>
    <dbReference type="NCBI Taxonomy" id="2100421"/>
    <lineage>
        <taxon>Viruses</taxon>
        <taxon>Duplodnaviria</taxon>
        <taxon>Heunggongvirae</taxon>
        <taxon>Uroviricota</taxon>
        <taxon>Caudoviricetes</taxon>
        <taxon>Peduoviridae</taxon>
        <taxon>Maltschvirus</taxon>
        <taxon>Maltschvirus maltsch</taxon>
    </lineage>
</organism>
<dbReference type="EMBL" id="LR798206">
    <property type="protein sequence ID" value="CAB5178861.1"/>
    <property type="molecule type" value="Genomic_DNA"/>
</dbReference>
<sequence length="79" mass="8950">MSKKTATIIDSPVVWKNLKELKGESFLLNVIPKFKKCDYVIENNLSGDITVLKADSKGNVVSWTELSKQFIEDEGYEIL</sequence>
<reference evidence="1" key="1">
    <citation type="submission" date="2020-05" db="EMBL/GenBank/DDBJ databases">
        <authorList>
            <person name="Chiriac C."/>
            <person name="Salcher M."/>
            <person name="Ghai R."/>
            <person name="Kavagutti S V."/>
        </authorList>
    </citation>
    <scope>NUCLEOTIDE SEQUENCE</scope>
</reference>